<organism evidence="1 2">
    <name type="scientific">Candidatus Eisenbergiella merdavium</name>
    <dbReference type="NCBI Taxonomy" id="2838551"/>
    <lineage>
        <taxon>Bacteria</taxon>
        <taxon>Bacillati</taxon>
        <taxon>Bacillota</taxon>
        <taxon>Clostridia</taxon>
        <taxon>Lachnospirales</taxon>
        <taxon>Lachnospiraceae</taxon>
        <taxon>Eisenbergiella</taxon>
    </lineage>
</organism>
<proteinExistence type="predicted"/>
<dbReference type="SUPFAM" id="SSF51182">
    <property type="entry name" value="RmlC-like cupins"/>
    <property type="match status" value="1"/>
</dbReference>
<dbReference type="EMBL" id="DWWS01000027">
    <property type="protein sequence ID" value="HJC23546.1"/>
    <property type="molecule type" value="Genomic_DNA"/>
</dbReference>
<gene>
    <name evidence="1" type="ORF">H9761_07575</name>
</gene>
<comment type="caution">
    <text evidence="1">The sequence shown here is derived from an EMBL/GenBank/DDBJ whole genome shotgun (WGS) entry which is preliminary data.</text>
</comment>
<evidence type="ECO:0000313" key="1">
    <source>
        <dbReference type="EMBL" id="HJC23546.1"/>
    </source>
</evidence>
<sequence length="210" mass="23201">MKLQKVTDPSFKKYGRVVENVDFSELVEELKKTPCPQDVVYEPSVEQLEALPVYQALQDVTYGEMPIQIGYCNGNNVYLNALEYHRTSEIDVAANDLILLLGQQQDIEEGDTYDTAKVEAFLLPAGVGVELYATSLHYAPCNASDEGFRCVIVLPDGTNQALDENHYAGGEDRLLTAKNKWLIGHPEGGLPEGTHLGLVGENICVNDLER</sequence>
<reference evidence="1" key="1">
    <citation type="journal article" date="2021" name="PeerJ">
        <title>Extensive microbial diversity within the chicken gut microbiome revealed by metagenomics and culture.</title>
        <authorList>
            <person name="Gilroy R."/>
            <person name="Ravi A."/>
            <person name="Getino M."/>
            <person name="Pursley I."/>
            <person name="Horton D.L."/>
            <person name="Alikhan N.F."/>
            <person name="Baker D."/>
            <person name="Gharbi K."/>
            <person name="Hall N."/>
            <person name="Watson M."/>
            <person name="Adriaenssens E.M."/>
            <person name="Foster-Nyarko E."/>
            <person name="Jarju S."/>
            <person name="Secka A."/>
            <person name="Antonio M."/>
            <person name="Oren A."/>
            <person name="Chaudhuri R.R."/>
            <person name="La Ragione R."/>
            <person name="Hildebrand F."/>
            <person name="Pallen M.J."/>
        </authorList>
    </citation>
    <scope>NUCLEOTIDE SEQUENCE</scope>
    <source>
        <strain evidence="1">USAMLcec2-132</strain>
    </source>
</reference>
<evidence type="ECO:0000313" key="2">
    <source>
        <dbReference type="Proteomes" id="UP000823891"/>
    </source>
</evidence>
<dbReference type="AlphaFoldDB" id="A0A9D2NDP2"/>
<dbReference type="Proteomes" id="UP000823891">
    <property type="component" value="Unassembled WGS sequence"/>
</dbReference>
<dbReference type="InterPro" id="IPR032358">
    <property type="entry name" value="DUF4867"/>
</dbReference>
<reference evidence="1" key="2">
    <citation type="submission" date="2021-04" db="EMBL/GenBank/DDBJ databases">
        <authorList>
            <person name="Gilroy R."/>
        </authorList>
    </citation>
    <scope>NUCLEOTIDE SEQUENCE</scope>
    <source>
        <strain evidence="1">USAMLcec2-132</strain>
    </source>
</reference>
<dbReference type="InterPro" id="IPR011051">
    <property type="entry name" value="RmlC_Cupin_sf"/>
</dbReference>
<name>A0A9D2NDP2_9FIRM</name>
<accession>A0A9D2NDP2</accession>
<protein>
    <submittedName>
        <fullName evidence="1">DUF4867 family protein</fullName>
    </submittedName>
</protein>
<dbReference type="Pfam" id="PF16161">
    <property type="entry name" value="DUF4867"/>
    <property type="match status" value="1"/>
</dbReference>